<feature type="compositionally biased region" description="Low complexity" evidence="1">
    <location>
        <begin position="15"/>
        <end position="25"/>
    </location>
</feature>
<dbReference type="AlphaFoldDB" id="A0A166IP70"/>
<proteinExistence type="predicted"/>
<feature type="compositionally biased region" description="Polar residues" evidence="1">
    <location>
        <begin position="26"/>
        <end position="36"/>
    </location>
</feature>
<protein>
    <submittedName>
        <fullName evidence="2">Uncharacterized protein</fullName>
    </submittedName>
</protein>
<feature type="region of interest" description="Disordered" evidence="1">
    <location>
        <begin position="1"/>
        <end position="36"/>
    </location>
</feature>
<evidence type="ECO:0000256" key="1">
    <source>
        <dbReference type="SAM" id="MobiDB-lite"/>
    </source>
</evidence>
<dbReference type="EMBL" id="KV417558">
    <property type="protein sequence ID" value="KZP20037.1"/>
    <property type="molecule type" value="Genomic_DNA"/>
</dbReference>
<evidence type="ECO:0000313" key="2">
    <source>
        <dbReference type="EMBL" id="KZP20037.1"/>
    </source>
</evidence>
<name>A0A166IP70_9AGAM</name>
<organism evidence="2 3">
    <name type="scientific">Athelia psychrophila</name>
    <dbReference type="NCBI Taxonomy" id="1759441"/>
    <lineage>
        <taxon>Eukaryota</taxon>
        <taxon>Fungi</taxon>
        <taxon>Dikarya</taxon>
        <taxon>Basidiomycota</taxon>
        <taxon>Agaricomycotina</taxon>
        <taxon>Agaricomycetes</taxon>
        <taxon>Agaricomycetidae</taxon>
        <taxon>Atheliales</taxon>
        <taxon>Atheliaceae</taxon>
        <taxon>Athelia</taxon>
    </lineage>
</organism>
<accession>A0A166IP70</accession>
<keyword evidence="3" id="KW-1185">Reference proteome</keyword>
<dbReference type="Proteomes" id="UP000076532">
    <property type="component" value="Unassembled WGS sequence"/>
</dbReference>
<reference evidence="2 3" key="1">
    <citation type="journal article" date="2016" name="Mol. Biol. Evol.">
        <title>Comparative Genomics of Early-Diverging Mushroom-Forming Fungi Provides Insights into the Origins of Lignocellulose Decay Capabilities.</title>
        <authorList>
            <person name="Nagy L.G."/>
            <person name="Riley R."/>
            <person name="Tritt A."/>
            <person name="Adam C."/>
            <person name="Daum C."/>
            <person name="Floudas D."/>
            <person name="Sun H."/>
            <person name="Yadav J.S."/>
            <person name="Pangilinan J."/>
            <person name="Larsson K.H."/>
            <person name="Matsuura K."/>
            <person name="Barry K."/>
            <person name="Labutti K."/>
            <person name="Kuo R."/>
            <person name="Ohm R.A."/>
            <person name="Bhattacharya S.S."/>
            <person name="Shirouzu T."/>
            <person name="Yoshinaga Y."/>
            <person name="Martin F.M."/>
            <person name="Grigoriev I.V."/>
            <person name="Hibbett D.S."/>
        </authorList>
    </citation>
    <scope>NUCLEOTIDE SEQUENCE [LARGE SCALE GENOMIC DNA]</scope>
    <source>
        <strain evidence="2 3">CBS 109695</strain>
    </source>
</reference>
<gene>
    <name evidence="2" type="ORF">FIBSPDRAFT_862065</name>
</gene>
<sequence length="66" mass="6975">MHLPNLPACPPLVPTHTHTQATTHTPSQHVCPTRSQTHVPARSPAVTCACTIPSSHAHTLPARVCA</sequence>
<evidence type="ECO:0000313" key="3">
    <source>
        <dbReference type="Proteomes" id="UP000076532"/>
    </source>
</evidence>